<gene>
    <name evidence="3" type="ORF">GJ697_19815</name>
</gene>
<comment type="similarity">
    <text evidence="1">Belongs to the PrpF family.</text>
</comment>
<evidence type="ECO:0000313" key="4">
    <source>
        <dbReference type="Proteomes" id="UP000481037"/>
    </source>
</evidence>
<dbReference type="EMBL" id="WKJM01000018">
    <property type="protein sequence ID" value="MRX10089.1"/>
    <property type="molecule type" value="Genomic_DNA"/>
</dbReference>
<name>A0A6L5QK44_9BURK</name>
<dbReference type="PANTHER" id="PTHR43709">
    <property type="entry name" value="ACONITATE ISOMERASE-RELATED"/>
    <property type="match status" value="1"/>
</dbReference>
<dbReference type="AlphaFoldDB" id="A0A6L5QK44"/>
<dbReference type="InterPro" id="IPR007400">
    <property type="entry name" value="PrpF-like"/>
</dbReference>
<dbReference type="Gene3D" id="3.10.310.10">
    <property type="entry name" value="Diaminopimelate Epimerase, Chain A, domain 1"/>
    <property type="match status" value="2"/>
</dbReference>
<keyword evidence="2 3" id="KW-0413">Isomerase</keyword>
<dbReference type="GO" id="GO:0016853">
    <property type="term" value="F:isomerase activity"/>
    <property type="evidence" value="ECO:0007669"/>
    <property type="project" value="UniProtKB-KW"/>
</dbReference>
<dbReference type="NCBIfam" id="NF033377">
    <property type="entry name" value="OMA_tautomer"/>
    <property type="match status" value="1"/>
</dbReference>
<dbReference type="InterPro" id="IPR047687">
    <property type="entry name" value="OMA_tautomer-like"/>
</dbReference>
<evidence type="ECO:0000256" key="1">
    <source>
        <dbReference type="ARBA" id="ARBA00007673"/>
    </source>
</evidence>
<dbReference type="SUPFAM" id="SSF54506">
    <property type="entry name" value="Diaminopimelate epimerase-like"/>
    <property type="match status" value="2"/>
</dbReference>
<organism evidence="3 4">
    <name type="scientific">Duganella alba</name>
    <dbReference type="NCBI Taxonomy" id="2666081"/>
    <lineage>
        <taxon>Bacteria</taxon>
        <taxon>Pseudomonadati</taxon>
        <taxon>Pseudomonadota</taxon>
        <taxon>Betaproteobacteria</taxon>
        <taxon>Burkholderiales</taxon>
        <taxon>Oxalobacteraceae</taxon>
        <taxon>Telluria group</taxon>
        <taxon>Duganella</taxon>
    </lineage>
</organism>
<proteinExistence type="inferred from homology"/>
<reference evidence="3 4" key="1">
    <citation type="submission" date="2019-11" db="EMBL/GenBank/DDBJ databases">
        <title>Novel species isolated from a subtropical stream in China.</title>
        <authorList>
            <person name="Lu H."/>
        </authorList>
    </citation>
    <scope>NUCLEOTIDE SEQUENCE [LARGE SCALE GENOMIC DNA]</scope>
    <source>
        <strain evidence="3 4">FT25W</strain>
    </source>
</reference>
<evidence type="ECO:0000313" key="3">
    <source>
        <dbReference type="EMBL" id="MRX10089.1"/>
    </source>
</evidence>
<protein>
    <submittedName>
        <fullName evidence="3">4-oxalomesaconate tautomerase</fullName>
        <ecNumber evidence="3">5.3.2.8</ecNumber>
    </submittedName>
</protein>
<comment type="caution">
    <text evidence="3">The sequence shown here is derived from an EMBL/GenBank/DDBJ whole genome shotgun (WGS) entry which is preliminary data.</text>
</comment>
<evidence type="ECO:0000256" key="2">
    <source>
        <dbReference type="ARBA" id="ARBA00023235"/>
    </source>
</evidence>
<sequence length="366" mass="38113">MSQHPVSDQRAVPCMLMRGGTSRGPFFLESDLPVDTAARDRLLLAAMGSPDPRQIDGLGGAHPLTSKVGIVRRSTTPGVDLDFLFAQLQPNNDTVDVTPNCGNMLAAVLPFALERGLLPVAQGVTTARILTLNTGMQCDVTVQTPGGQLQYSGDARIDGVPGTAAPISINFLDTAGSVCPSLLPSGRALDSIAVADTQIEATLIDNGMPMVLVRAADFGITGYEPAAELTANDALRARLEALRLAVGPLMGLGDVAAKNYPKMCLISAPRDGGALNTRCFIPHVCHDSIGVLAAVTVATACVLPGAIAEGIAVAPDCDVKTLSIEHPTGEFSVELETDQSGQVTRAALLRTARPIMRGEVLVPAHL</sequence>
<dbReference type="EC" id="5.3.2.8" evidence="3"/>
<accession>A0A6L5QK44</accession>
<dbReference type="Proteomes" id="UP000481037">
    <property type="component" value="Unassembled WGS sequence"/>
</dbReference>
<dbReference type="PANTHER" id="PTHR43709:SF3">
    <property type="entry name" value="ISOMERASE YBHH-RELATED"/>
    <property type="match status" value="1"/>
</dbReference>
<keyword evidence="4" id="KW-1185">Reference proteome</keyword>
<dbReference type="Pfam" id="PF04303">
    <property type="entry name" value="PrpF"/>
    <property type="match status" value="1"/>
</dbReference>